<proteinExistence type="predicted"/>
<dbReference type="Proteomes" id="UP000571701">
    <property type="component" value="Unassembled WGS sequence"/>
</dbReference>
<evidence type="ECO:0000313" key="2">
    <source>
        <dbReference type="EMBL" id="MBA5762552.1"/>
    </source>
</evidence>
<dbReference type="Gene3D" id="2.150.10.10">
    <property type="entry name" value="Serralysin-like metalloprotease, C-terminal"/>
    <property type="match status" value="3"/>
</dbReference>
<dbReference type="EMBL" id="JACFYF010000004">
    <property type="protein sequence ID" value="MBA5762552.1"/>
    <property type="molecule type" value="Genomic_DNA"/>
</dbReference>
<dbReference type="RefSeq" id="WP_182108583.1">
    <property type="nucleotide sequence ID" value="NZ_JACFYF010000004.1"/>
</dbReference>
<evidence type="ECO:0008006" key="4">
    <source>
        <dbReference type="Google" id="ProtNLM"/>
    </source>
</evidence>
<dbReference type="InterPro" id="IPR018511">
    <property type="entry name" value="Hemolysin-typ_Ca-bd_CS"/>
</dbReference>
<dbReference type="Pfam" id="PF00353">
    <property type="entry name" value="HemolysinCabind"/>
    <property type="match status" value="5"/>
</dbReference>
<dbReference type="PRINTS" id="PR00313">
    <property type="entry name" value="CABNDNGRPT"/>
</dbReference>
<protein>
    <recommendedName>
        <fullName evidence="4">Calcium-binding protein</fullName>
    </recommendedName>
</protein>
<dbReference type="PROSITE" id="PS00330">
    <property type="entry name" value="HEMOLYSIN_CALCIUM"/>
    <property type="match status" value="3"/>
</dbReference>
<evidence type="ECO:0000256" key="1">
    <source>
        <dbReference type="ARBA" id="ARBA00022837"/>
    </source>
</evidence>
<accession>A0A7W2FR02</accession>
<name>A0A7W2FR02_9VIBR</name>
<comment type="caution">
    <text evidence="2">The sequence shown here is derived from an EMBL/GenBank/DDBJ whole genome shotgun (WGS) entry which is preliminary data.</text>
</comment>
<dbReference type="InterPro" id="IPR011049">
    <property type="entry name" value="Serralysin-like_metalloprot_C"/>
</dbReference>
<dbReference type="InterPro" id="IPR001343">
    <property type="entry name" value="Hemolysn_Ca-bd"/>
</dbReference>
<keyword evidence="1" id="KW-0106">Calcium</keyword>
<evidence type="ECO:0000313" key="3">
    <source>
        <dbReference type="Proteomes" id="UP000571701"/>
    </source>
</evidence>
<reference evidence="2 3" key="1">
    <citation type="submission" date="2020-07" db="EMBL/GenBank/DDBJ databases">
        <title>Vibrio marinisediminis sp. nov., isolated from marine sediment.</title>
        <authorList>
            <person name="Ji X."/>
        </authorList>
    </citation>
    <scope>NUCLEOTIDE SEQUENCE [LARGE SCALE GENOMIC DNA]</scope>
    <source>
        <strain evidence="2 3">404</strain>
    </source>
</reference>
<gene>
    <name evidence="2" type="ORF">H2O73_09370</name>
</gene>
<organism evidence="2 3">
    <name type="scientific">Vibrio marinisediminis</name>
    <dbReference type="NCBI Taxonomy" id="2758441"/>
    <lineage>
        <taxon>Bacteria</taxon>
        <taxon>Pseudomonadati</taxon>
        <taxon>Pseudomonadota</taxon>
        <taxon>Gammaproteobacteria</taxon>
        <taxon>Vibrionales</taxon>
        <taxon>Vibrionaceae</taxon>
        <taxon>Vibrio</taxon>
    </lineage>
</organism>
<keyword evidence="3" id="KW-1185">Reference proteome</keyword>
<dbReference type="AlphaFoldDB" id="A0A7W2FR02"/>
<dbReference type="SUPFAM" id="SSF51120">
    <property type="entry name" value="beta-Roll"/>
    <property type="match status" value="4"/>
</dbReference>
<sequence length="978" mass="103504">MSKRLKKQQIENRIEFVDREPVDGGDLSVQVGGKSYNPITQNDAIDNKVNGTDGDDLITLGSGDFEVNASSGDDIVNAGAGNDVVSGSSGNDVLIGDDFSRHIKMDPITGQPAIDFSLSKKADLSQAKVFNPDGTEAVLFSKNGSYGVLGNSESGRSGQIGYSYKDDGDAGDRTGASEVLSVALDEHSFAAKVSIGRLFKDEGRVEGSYIREINEVGVWTVLRDGIVVEHGYFTVGEFDQATLDAYGLNPDTDNLKILENGNGRSSGDFVIEPSDVGFVAFDEIQFSAAIGHYSKGRGKLDSSDFLVKDVDYVQIEADGLNNDDALFGGNDNDVLLGGVGDDILFGDDRYGFENGQSVDLSAAQAYNPNATNAQVSLVNGKVGVEGNQESGVSAQLGYTFDKTTLEGGSESISYDLSDQQSAARVSIDRLFADEALDGSNEVGKWTVLNNGTVVASGYFTAKDIDAATRETHGIELTDNIKVLQNQNGSIDDGYFDITLEDTNGQSFDQIVFEAADGVYDKTGHQNWDSSDYFIKDITVIDSDSIAGSHEGDDWLDGGEGNDRLQGGYGKDVLIGGSGNDILLGDFAQATDSTESTKEMVGEGVALNPDGSVANIVETNRGYGVEGNQESGQAGQIGFSFIESNEPGDASGQSETLSLSVDDNTVGADISVNRLFADEAFNGTNEVGIWTVFDQGVEVARGYFTAGDVDPQTMATYGIDPETDNIKVLENGNDTYSGQFSISPTDTNHAHFDEIQLSAAAGTFDKTGFGNIDASDYYVNAVSTYQADDLLLGGTGNDVLAGGKGLDVVSGGEGNDIILDNGNDYVDGGNGFDVVVAADASFDDTFNLSVESAKHGVEFELTNSSKLQNVEMAVGSSLHDSLLLDLDKVANSVQTLNGTSSDTFYAVGIEEFALANNDYHLADSQAIALTDLNDATIEAQLSQFGVSGEIYSYTFANGSDTISVISDVLWENVETDYGI</sequence>
<dbReference type="GO" id="GO:0005509">
    <property type="term" value="F:calcium ion binding"/>
    <property type="evidence" value="ECO:0007669"/>
    <property type="project" value="InterPro"/>
</dbReference>